<accession>A0AAV4SJQ3</accession>
<feature type="compositionally biased region" description="Basic residues" evidence="1">
    <location>
        <begin position="76"/>
        <end position="87"/>
    </location>
</feature>
<gene>
    <name evidence="2" type="ORF">CDAR_517271</name>
</gene>
<name>A0AAV4SJQ3_9ARAC</name>
<evidence type="ECO:0000313" key="3">
    <source>
        <dbReference type="Proteomes" id="UP001054837"/>
    </source>
</evidence>
<evidence type="ECO:0000256" key="1">
    <source>
        <dbReference type="SAM" id="MobiDB-lite"/>
    </source>
</evidence>
<feature type="region of interest" description="Disordered" evidence="1">
    <location>
        <begin position="1"/>
        <end position="32"/>
    </location>
</feature>
<dbReference type="Proteomes" id="UP001054837">
    <property type="component" value="Unassembled WGS sequence"/>
</dbReference>
<comment type="caution">
    <text evidence="2">The sequence shown here is derived from an EMBL/GenBank/DDBJ whole genome shotgun (WGS) entry which is preliminary data.</text>
</comment>
<sequence>LSDLSGNKLRASHSQSPQKLVPSLGNDSLSSHGKQVPVHLRLLMWAIFLAWKRQHVVVGGQLYRQQNLTQMSQAQRRNKPPIRSRKSKQAEKPSFDVEGFLSVSWSNLKIKTKN</sequence>
<proteinExistence type="predicted"/>
<dbReference type="AlphaFoldDB" id="A0AAV4SJQ3"/>
<protein>
    <submittedName>
        <fullName evidence="2">Uncharacterized protein</fullName>
    </submittedName>
</protein>
<dbReference type="EMBL" id="BPLQ01008085">
    <property type="protein sequence ID" value="GIY34648.1"/>
    <property type="molecule type" value="Genomic_DNA"/>
</dbReference>
<feature type="region of interest" description="Disordered" evidence="1">
    <location>
        <begin position="69"/>
        <end position="93"/>
    </location>
</feature>
<organism evidence="2 3">
    <name type="scientific">Caerostris darwini</name>
    <dbReference type="NCBI Taxonomy" id="1538125"/>
    <lineage>
        <taxon>Eukaryota</taxon>
        <taxon>Metazoa</taxon>
        <taxon>Ecdysozoa</taxon>
        <taxon>Arthropoda</taxon>
        <taxon>Chelicerata</taxon>
        <taxon>Arachnida</taxon>
        <taxon>Araneae</taxon>
        <taxon>Araneomorphae</taxon>
        <taxon>Entelegynae</taxon>
        <taxon>Araneoidea</taxon>
        <taxon>Araneidae</taxon>
        <taxon>Caerostris</taxon>
    </lineage>
</organism>
<keyword evidence="3" id="KW-1185">Reference proteome</keyword>
<evidence type="ECO:0000313" key="2">
    <source>
        <dbReference type="EMBL" id="GIY34648.1"/>
    </source>
</evidence>
<reference evidence="2 3" key="1">
    <citation type="submission" date="2021-06" db="EMBL/GenBank/DDBJ databases">
        <title>Caerostris darwini draft genome.</title>
        <authorList>
            <person name="Kono N."/>
            <person name="Arakawa K."/>
        </authorList>
    </citation>
    <scope>NUCLEOTIDE SEQUENCE [LARGE SCALE GENOMIC DNA]</scope>
</reference>
<feature type="non-terminal residue" evidence="2">
    <location>
        <position position="1"/>
    </location>
</feature>